<dbReference type="GO" id="GO:0005615">
    <property type="term" value="C:extracellular space"/>
    <property type="evidence" value="ECO:0007669"/>
    <property type="project" value="TreeGrafter"/>
</dbReference>
<dbReference type="Proteomes" id="UP001152799">
    <property type="component" value="Chromosome 8"/>
</dbReference>
<dbReference type="InterPro" id="IPR038606">
    <property type="entry name" value="To_sf"/>
</dbReference>
<dbReference type="Gene3D" id="3.15.10.30">
    <property type="entry name" value="Haemolymph juvenile hormone binding protein"/>
    <property type="match status" value="1"/>
</dbReference>
<reference evidence="1" key="1">
    <citation type="submission" date="2022-01" db="EMBL/GenBank/DDBJ databases">
        <authorList>
            <person name="King R."/>
        </authorList>
    </citation>
    <scope>NUCLEOTIDE SEQUENCE</scope>
</reference>
<dbReference type="InterPro" id="IPR010562">
    <property type="entry name" value="Haemolymph_juvenile_hormone-bd"/>
</dbReference>
<protein>
    <submittedName>
        <fullName evidence="1">Uncharacterized protein</fullName>
    </submittedName>
</protein>
<proteinExistence type="predicted"/>
<name>A0A9N9MW99_9CUCU</name>
<dbReference type="SMART" id="SM00700">
    <property type="entry name" value="JHBP"/>
    <property type="match status" value="1"/>
</dbReference>
<dbReference type="AlphaFoldDB" id="A0A9N9MW99"/>
<dbReference type="PANTHER" id="PTHR11008:SF32">
    <property type="entry name" value="CIRCADIAN CLOCK-CONTROLLED PROTEIN DAYWAKE-RELATED"/>
    <property type="match status" value="1"/>
</dbReference>
<evidence type="ECO:0000313" key="1">
    <source>
        <dbReference type="EMBL" id="CAG9772212.1"/>
    </source>
</evidence>
<evidence type="ECO:0000313" key="2">
    <source>
        <dbReference type="Proteomes" id="UP001152799"/>
    </source>
</evidence>
<accession>A0A9N9MW99</accession>
<sequence>MEVAYHNVDPKAQRVNIVFKNDFLTLSSQYTISGQILILPITGSGAANMTFYDSSFNYTFNYKLINKPDGKEYANITASSTDLDVTKAYFHLDNLFNGNKELGDNMNKFLNDNAKEVIRDMGYPVVIELIQVLAAEVVQAIFSVVPYDELLPP</sequence>
<dbReference type="EMBL" id="OU892284">
    <property type="protein sequence ID" value="CAG9772212.1"/>
    <property type="molecule type" value="Genomic_DNA"/>
</dbReference>
<dbReference type="OrthoDB" id="8194225at2759"/>
<dbReference type="Pfam" id="PF06585">
    <property type="entry name" value="JHBP"/>
    <property type="match status" value="1"/>
</dbReference>
<keyword evidence="2" id="KW-1185">Reference proteome</keyword>
<organism evidence="1 2">
    <name type="scientific">Ceutorhynchus assimilis</name>
    <name type="common">cabbage seed weevil</name>
    <dbReference type="NCBI Taxonomy" id="467358"/>
    <lineage>
        <taxon>Eukaryota</taxon>
        <taxon>Metazoa</taxon>
        <taxon>Ecdysozoa</taxon>
        <taxon>Arthropoda</taxon>
        <taxon>Hexapoda</taxon>
        <taxon>Insecta</taxon>
        <taxon>Pterygota</taxon>
        <taxon>Neoptera</taxon>
        <taxon>Endopterygota</taxon>
        <taxon>Coleoptera</taxon>
        <taxon>Polyphaga</taxon>
        <taxon>Cucujiformia</taxon>
        <taxon>Curculionidae</taxon>
        <taxon>Ceutorhynchinae</taxon>
        <taxon>Ceutorhynchus</taxon>
    </lineage>
</organism>
<dbReference type="PANTHER" id="PTHR11008">
    <property type="entry name" value="PROTEIN TAKEOUT-LIKE PROTEIN"/>
    <property type="match status" value="1"/>
</dbReference>
<gene>
    <name evidence="1" type="ORF">CEUTPL_LOCUS12632</name>
</gene>